<dbReference type="STRING" id="1777143.AWB82_00580"/>
<keyword evidence="3" id="KW-1185">Reference proteome</keyword>
<dbReference type="EMBL" id="FCOJ02000003">
    <property type="protein sequence ID" value="SAK43737.1"/>
    <property type="molecule type" value="Genomic_DNA"/>
</dbReference>
<dbReference type="AlphaFoldDB" id="A0A157ZFQ9"/>
<dbReference type="InterPro" id="IPR010753">
    <property type="entry name" value="DUF1330"/>
</dbReference>
<sequence length="97" mass="10413">MAKGYWISVYKTIMKPEQAAEYAKIATQAIAEGGGRPLVRGVASMVQGEGALERTVVIEYDSLDAAVAAYNSATYQRALEVLGDSVVRDFRIVEGVA</sequence>
<accession>A0A157ZFQ9</accession>
<feature type="domain" description="DUF1330" evidence="1">
    <location>
        <begin position="3"/>
        <end position="96"/>
    </location>
</feature>
<evidence type="ECO:0000313" key="3">
    <source>
        <dbReference type="Proteomes" id="UP000054596"/>
    </source>
</evidence>
<dbReference type="Proteomes" id="UP000054596">
    <property type="component" value="Unassembled WGS sequence"/>
</dbReference>
<organism evidence="2 3">
    <name type="scientific">Caballeronia glebae</name>
    <dbReference type="NCBI Taxonomy" id="1777143"/>
    <lineage>
        <taxon>Bacteria</taxon>
        <taxon>Pseudomonadati</taxon>
        <taxon>Pseudomonadota</taxon>
        <taxon>Betaproteobacteria</taxon>
        <taxon>Burkholderiales</taxon>
        <taxon>Burkholderiaceae</taxon>
        <taxon>Caballeronia</taxon>
    </lineage>
</organism>
<dbReference type="InterPro" id="IPR011008">
    <property type="entry name" value="Dimeric_a/b-barrel"/>
</dbReference>
<dbReference type="Gene3D" id="3.30.70.100">
    <property type="match status" value="1"/>
</dbReference>
<dbReference type="Pfam" id="PF07045">
    <property type="entry name" value="DUF1330"/>
    <property type="match status" value="1"/>
</dbReference>
<dbReference type="SUPFAM" id="SSF54909">
    <property type="entry name" value="Dimeric alpha+beta barrel"/>
    <property type="match status" value="1"/>
</dbReference>
<comment type="caution">
    <text evidence="2">The sequence shown here is derived from an EMBL/GenBank/DDBJ whole genome shotgun (WGS) entry which is preliminary data.</text>
</comment>
<dbReference type="RefSeq" id="WP_086965639.1">
    <property type="nucleotide sequence ID" value="NZ_FCOJ02000003.1"/>
</dbReference>
<dbReference type="OrthoDB" id="121598at2"/>
<evidence type="ECO:0000259" key="1">
    <source>
        <dbReference type="Pfam" id="PF07045"/>
    </source>
</evidence>
<protein>
    <recommendedName>
        <fullName evidence="1">DUF1330 domain-containing protein</fullName>
    </recommendedName>
</protein>
<reference evidence="2" key="1">
    <citation type="submission" date="2016-01" db="EMBL/GenBank/DDBJ databases">
        <authorList>
            <person name="Peeters C."/>
        </authorList>
    </citation>
    <scope>NUCLEOTIDE SEQUENCE [LARGE SCALE GENOMIC DNA]</scope>
    <source>
        <strain evidence="2">LMG 29325</strain>
    </source>
</reference>
<proteinExistence type="predicted"/>
<gene>
    <name evidence="2" type="ORF">AWB82_00580</name>
</gene>
<name>A0A157ZFQ9_9BURK</name>
<evidence type="ECO:0000313" key="2">
    <source>
        <dbReference type="EMBL" id="SAK43737.1"/>
    </source>
</evidence>